<evidence type="ECO:0000256" key="9">
    <source>
        <dbReference type="ARBA" id="ARBA00023128"/>
    </source>
</evidence>
<reference evidence="16 17" key="1">
    <citation type="journal article" date="2011" name="Science">
        <title>The Selaginella genome identifies genetic changes associated with the evolution of vascular plants.</title>
        <authorList>
            <person name="Banks J.A."/>
            <person name="Nishiyama T."/>
            <person name="Hasebe M."/>
            <person name="Bowman J.L."/>
            <person name="Gribskov M."/>
            <person name="dePamphilis C."/>
            <person name="Albert V.A."/>
            <person name="Aono N."/>
            <person name="Aoyama T."/>
            <person name="Ambrose B.A."/>
            <person name="Ashton N.W."/>
            <person name="Axtell M.J."/>
            <person name="Barker E."/>
            <person name="Barker M.S."/>
            <person name="Bennetzen J.L."/>
            <person name="Bonawitz N.D."/>
            <person name="Chapple C."/>
            <person name="Cheng C."/>
            <person name="Correa L.G."/>
            <person name="Dacre M."/>
            <person name="DeBarry J."/>
            <person name="Dreyer I."/>
            <person name="Elias M."/>
            <person name="Engstrom E.M."/>
            <person name="Estelle M."/>
            <person name="Feng L."/>
            <person name="Finet C."/>
            <person name="Floyd S.K."/>
            <person name="Frommer W.B."/>
            <person name="Fujita T."/>
            <person name="Gramzow L."/>
            <person name="Gutensohn M."/>
            <person name="Harholt J."/>
            <person name="Hattori M."/>
            <person name="Heyl A."/>
            <person name="Hirai T."/>
            <person name="Hiwatashi Y."/>
            <person name="Ishikawa M."/>
            <person name="Iwata M."/>
            <person name="Karol K.G."/>
            <person name="Koehler B."/>
            <person name="Kolukisaoglu U."/>
            <person name="Kubo M."/>
            <person name="Kurata T."/>
            <person name="Lalonde S."/>
            <person name="Li K."/>
            <person name="Li Y."/>
            <person name="Litt A."/>
            <person name="Lyons E."/>
            <person name="Manning G."/>
            <person name="Maruyama T."/>
            <person name="Michael T.P."/>
            <person name="Mikami K."/>
            <person name="Miyazaki S."/>
            <person name="Morinaga S."/>
            <person name="Murata T."/>
            <person name="Mueller-Roeber B."/>
            <person name="Nelson D.R."/>
            <person name="Obara M."/>
            <person name="Oguri Y."/>
            <person name="Olmstead R.G."/>
            <person name="Onodera N."/>
            <person name="Petersen B.L."/>
            <person name="Pils B."/>
            <person name="Prigge M."/>
            <person name="Rensing S.A."/>
            <person name="Riano-Pachon D.M."/>
            <person name="Roberts A.W."/>
            <person name="Sato Y."/>
            <person name="Scheller H.V."/>
            <person name="Schulz B."/>
            <person name="Schulz C."/>
            <person name="Shakirov E.V."/>
            <person name="Shibagaki N."/>
            <person name="Shinohara N."/>
            <person name="Shippen D.E."/>
            <person name="Soerensen I."/>
            <person name="Sotooka R."/>
            <person name="Sugimoto N."/>
            <person name="Sugita M."/>
            <person name="Sumikawa N."/>
            <person name="Tanurdzic M."/>
            <person name="Theissen G."/>
            <person name="Ulvskov P."/>
            <person name="Wakazuki S."/>
            <person name="Weng J.K."/>
            <person name="Willats W.W."/>
            <person name="Wipf D."/>
            <person name="Wolf P.G."/>
            <person name="Yang L."/>
            <person name="Zimmer A.D."/>
            <person name="Zhu Q."/>
            <person name="Mitros T."/>
            <person name="Hellsten U."/>
            <person name="Loque D."/>
            <person name="Otillar R."/>
            <person name="Salamov A."/>
            <person name="Schmutz J."/>
            <person name="Shapiro H."/>
            <person name="Lindquist E."/>
            <person name="Lucas S."/>
            <person name="Rokhsar D."/>
            <person name="Grigoriev I.V."/>
        </authorList>
    </citation>
    <scope>NUCLEOTIDE SEQUENCE [LARGE SCALE GENOMIC DNA]</scope>
</reference>
<dbReference type="KEGG" id="smo:SELMODRAFT_74091"/>
<dbReference type="HOGENOM" id="CLU_026673_17_1_1"/>
<dbReference type="PANTHER" id="PTHR43981">
    <property type="entry name" value="ENOYL-[ACYL-CARRIER-PROTEIN] REDUCTASE, MITOCHONDRIAL"/>
    <property type="match status" value="1"/>
</dbReference>
<dbReference type="FunFam" id="3.90.180.10:FF:000010">
    <property type="entry name" value="Enoyl-[acyl-carrier-protein] reductase, mitochondrial"/>
    <property type="match status" value="1"/>
</dbReference>
<keyword evidence="5" id="KW-0521">NADP</keyword>
<name>D8QNK0_SELML</name>
<evidence type="ECO:0000313" key="16">
    <source>
        <dbReference type="EMBL" id="EFJ38773.1"/>
    </source>
</evidence>
<dbReference type="EC" id="1.3.1.104" evidence="11"/>
<evidence type="ECO:0000256" key="5">
    <source>
        <dbReference type="ARBA" id="ARBA00022857"/>
    </source>
</evidence>
<dbReference type="Gramene" id="EFJ38773">
    <property type="protein sequence ID" value="EFJ38773"/>
    <property type="gene ID" value="SELMODRAFT_74091"/>
</dbReference>
<dbReference type="GO" id="GO:0141148">
    <property type="term" value="F:enoyl-[acyl-carrier-protein] reductase (NADPH) activity"/>
    <property type="evidence" value="ECO:0007669"/>
    <property type="project" value="UniProtKB-EC"/>
</dbReference>
<organism evidence="17">
    <name type="scientific">Selaginella moellendorffii</name>
    <name type="common">Spikemoss</name>
    <dbReference type="NCBI Taxonomy" id="88036"/>
    <lineage>
        <taxon>Eukaryota</taxon>
        <taxon>Viridiplantae</taxon>
        <taxon>Streptophyta</taxon>
        <taxon>Embryophyta</taxon>
        <taxon>Tracheophyta</taxon>
        <taxon>Lycopodiopsida</taxon>
        <taxon>Selaginellales</taxon>
        <taxon>Selaginellaceae</taxon>
        <taxon>Selaginella</taxon>
    </lineage>
</organism>
<keyword evidence="3" id="KW-0444">Lipid biosynthesis</keyword>
<dbReference type="InterPro" id="IPR020843">
    <property type="entry name" value="ER"/>
</dbReference>
<dbReference type="InterPro" id="IPR051034">
    <property type="entry name" value="Mito_Enoyl-ACP_Reductase"/>
</dbReference>
<gene>
    <name evidence="16" type="ORF">SELMODRAFT_74091</name>
</gene>
<dbReference type="Gene3D" id="3.40.50.720">
    <property type="entry name" value="NAD(P)-binding Rossmann-like Domain"/>
    <property type="match status" value="1"/>
</dbReference>
<evidence type="ECO:0000313" key="17">
    <source>
        <dbReference type="Proteomes" id="UP000001514"/>
    </source>
</evidence>
<dbReference type="Proteomes" id="UP000001514">
    <property type="component" value="Unassembled WGS sequence"/>
</dbReference>
<evidence type="ECO:0000256" key="7">
    <source>
        <dbReference type="ARBA" id="ARBA00023002"/>
    </source>
</evidence>
<keyword evidence="8" id="KW-0443">Lipid metabolism</keyword>
<accession>D8QNK0</accession>
<dbReference type="GO" id="GO:0005739">
    <property type="term" value="C:mitochondrion"/>
    <property type="evidence" value="ECO:0000318"/>
    <property type="project" value="GO_Central"/>
</dbReference>
<dbReference type="PANTHER" id="PTHR43981:SF2">
    <property type="entry name" value="ENOYL-[ACYL-CARRIER-PROTEIN] REDUCTASE, MITOCHONDRIAL"/>
    <property type="match status" value="1"/>
</dbReference>
<dbReference type="AlphaFoldDB" id="D8QNK0"/>
<dbReference type="InterPro" id="IPR011032">
    <property type="entry name" value="GroES-like_sf"/>
</dbReference>
<evidence type="ECO:0000256" key="11">
    <source>
        <dbReference type="ARBA" id="ARBA00038963"/>
    </source>
</evidence>
<dbReference type="Gene3D" id="3.90.180.10">
    <property type="entry name" value="Medium-chain alcohol dehydrogenases, catalytic domain"/>
    <property type="match status" value="1"/>
</dbReference>
<evidence type="ECO:0000256" key="3">
    <source>
        <dbReference type="ARBA" id="ARBA00022516"/>
    </source>
</evidence>
<protein>
    <recommendedName>
        <fullName evidence="12">Enoyl-[acyl-carrier-protein] reductase, mitochondrial</fullName>
        <ecNumber evidence="11">1.3.1.104</ecNumber>
    </recommendedName>
    <alternativeName>
        <fullName evidence="13">2-enoyl thioester reductase</fullName>
    </alternativeName>
</protein>
<evidence type="ECO:0000259" key="15">
    <source>
        <dbReference type="SMART" id="SM00829"/>
    </source>
</evidence>
<dbReference type="STRING" id="88036.D8QNK0"/>
<keyword evidence="7" id="KW-0560">Oxidoreductase</keyword>
<dbReference type="OrthoDB" id="7482721at2759"/>
<feature type="domain" description="Enoyl reductase (ER)" evidence="15">
    <location>
        <begin position="36"/>
        <end position="354"/>
    </location>
</feature>
<proteinExistence type="inferred from homology"/>
<dbReference type="GO" id="GO:0006631">
    <property type="term" value="P:fatty acid metabolic process"/>
    <property type="evidence" value="ECO:0000318"/>
    <property type="project" value="GO_Central"/>
</dbReference>
<dbReference type="OMA" id="QGFWMTQ"/>
<sequence>MVWRGKNVTRIVRTRGFSSAPFSPPARAAVYERHGSPDEVLKIVDVPGRALDRREVCVKMLAAPINPSDINRIEGVYPMRPTPPAIAGGEGVGKVELVGSDVENLRVGDWVIPTYSGVGTWSTHVLKEETSWCKVPDDVPIEYLATISVNPCTAFRMLEDFSALEPGDVVVQNGATSMVGQCVIQIAHAKGLQTINIVRDRPGIEEAKEKLMNLGATEVVLDSQFDSPGSKDILANRGTPKLGLNCIGGASAGAVLKLLAPSGTMVTYGGMSKKPVIVSTTAFIFKDIRLRGFWLQKWIQEHKREEMVAMASSLIELVQAGRLKYVTEKIGFEDFERALRKALGKEGSVPKQVLVF</sequence>
<dbReference type="FunCoup" id="D8QNK0">
    <property type="interactions" value="4193"/>
</dbReference>
<evidence type="ECO:0000256" key="1">
    <source>
        <dbReference type="ARBA" id="ARBA00004173"/>
    </source>
</evidence>
<dbReference type="EMBL" id="GL377565">
    <property type="protein sequence ID" value="EFJ38773.1"/>
    <property type="molecule type" value="Genomic_DNA"/>
</dbReference>
<evidence type="ECO:0000256" key="12">
    <source>
        <dbReference type="ARBA" id="ARBA00041058"/>
    </source>
</evidence>
<evidence type="ECO:0000256" key="13">
    <source>
        <dbReference type="ARBA" id="ARBA00042123"/>
    </source>
</evidence>
<dbReference type="FunFam" id="3.40.50.720:FF:000112">
    <property type="entry name" value="Enoyl-[acyl-carrier-protein] reductase 1, mitochondrial"/>
    <property type="match status" value="1"/>
</dbReference>
<dbReference type="InterPro" id="IPR013154">
    <property type="entry name" value="ADH-like_N"/>
</dbReference>
<evidence type="ECO:0000256" key="4">
    <source>
        <dbReference type="ARBA" id="ARBA00022832"/>
    </source>
</evidence>
<keyword evidence="9" id="KW-0496">Mitochondrion</keyword>
<keyword evidence="10" id="KW-0275">Fatty acid biosynthesis</keyword>
<comment type="catalytic activity">
    <reaction evidence="14">
        <text>a 2,3-saturated acyl-[ACP] + NADP(+) = a (2E)-enoyl-[ACP] + NADPH + H(+)</text>
        <dbReference type="Rhea" id="RHEA:22564"/>
        <dbReference type="Rhea" id="RHEA-COMP:9925"/>
        <dbReference type="Rhea" id="RHEA-COMP:9926"/>
        <dbReference type="ChEBI" id="CHEBI:15378"/>
        <dbReference type="ChEBI" id="CHEBI:57783"/>
        <dbReference type="ChEBI" id="CHEBI:58349"/>
        <dbReference type="ChEBI" id="CHEBI:78784"/>
        <dbReference type="ChEBI" id="CHEBI:78785"/>
        <dbReference type="EC" id="1.3.1.104"/>
    </reaction>
</comment>
<evidence type="ECO:0000256" key="6">
    <source>
        <dbReference type="ARBA" id="ARBA00022946"/>
    </source>
</evidence>
<comment type="similarity">
    <text evidence="2">Belongs to the zinc-containing alcohol dehydrogenase family. Quinone oxidoreductase subfamily.</text>
</comment>
<dbReference type="CDD" id="cd08290">
    <property type="entry name" value="ETR"/>
    <property type="match status" value="1"/>
</dbReference>
<comment type="subcellular location">
    <subcellularLocation>
        <location evidence="1">Mitochondrion</location>
    </subcellularLocation>
</comment>
<keyword evidence="4" id="KW-0276">Fatty acid metabolism</keyword>
<dbReference type="eggNOG" id="KOG0025">
    <property type="taxonomic scope" value="Eukaryota"/>
</dbReference>
<dbReference type="InParanoid" id="D8QNK0"/>
<dbReference type="Pfam" id="PF00107">
    <property type="entry name" value="ADH_zinc_N"/>
    <property type="match status" value="1"/>
</dbReference>
<keyword evidence="6" id="KW-0809">Transit peptide</keyword>
<evidence type="ECO:0000256" key="10">
    <source>
        <dbReference type="ARBA" id="ARBA00023160"/>
    </source>
</evidence>
<evidence type="ECO:0000256" key="14">
    <source>
        <dbReference type="ARBA" id="ARBA00048843"/>
    </source>
</evidence>
<dbReference type="InterPro" id="IPR013149">
    <property type="entry name" value="ADH-like_C"/>
</dbReference>
<keyword evidence="17" id="KW-1185">Reference proteome</keyword>
<dbReference type="GO" id="GO:0006633">
    <property type="term" value="P:fatty acid biosynthetic process"/>
    <property type="evidence" value="ECO:0007669"/>
    <property type="project" value="UniProtKB-KW"/>
</dbReference>
<dbReference type="SUPFAM" id="SSF50129">
    <property type="entry name" value="GroES-like"/>
    <property type="match status" value="1"/>
</dbReference>
<dbReference type="SUPFAM" id="SSF51735">
    <property type="entry name" value="NAD(P)-binding Rossmann-fold domains"/>
    <property type="match status" value="1"/>
</dbReference>
<evidence type="ECO:0000256" key="8">
    <source>
        <dbReference type="ARBA" id="ARBA00023098"/>
    </source>
</evidence>
<evidence type="ECO:0000256" key="2">
    <source>
        <dbReference type="ARBA" id="ARBA00010371"/>
    </source>
</evidence>
<dbReference type="InterPro" id="IPR036291">
    <property type="entry name" value="NAD(P)-bd_dom_sf"/>
</dbReference>
<dbReference type="SMART" id="SM00829">
    <property type="entry name" value="PKS_ER"/>
    <property type="match status" value="1"/>
</dbReference>
<dbReference type="Pfam" id="PF08240">
    <property type="entry name" value="ADH_N"/>
    <property type="match status" value="1"/>
</dbReference>